<comment type="caution">
    <text evidence="1">The sequence shown here is derived from an EMBL/GenBank/DDBJ whole genome shotgun (WGS) entry which is preliminary data.</text>
</comment>
<dbReference type="Proteomes" id="UP000494165">
    <property type="component" value="Unassembled WGS sequence"/>
</dbReference>
<gene>
    <name evidence="1" type="ORF">CLODIP_2_CD04947</name>
</gene>
<reference evidence="1 2" key="1">
    <citation type="submission" date="2020-04" db="EMBL/GenBank/DDBJ databases">
        <authorList>
            <person name="Alioto T."/>
            <person name="Alioto T."/>
            <person name="Gomez Garrido J."/>
        </authorList>
    </citation>
    <scope>NUCLEOTIDE SEQUENCE [LARGE SCALE GENOMIC DNA]</scope>
</reference>
<sequence>MCGRPTVPSVAAEFPSRTLLLLLRRPWRLSPSLQPALLSIPERGESGAVGRAPPSLAEAELRTQCRRSCG</sequence>
<dbReference type="EMBL" id="CADEPI010000008">
    <property type="protein sequence ID" value="CAB3362348.1"/>
    <property type="molecule type" value="Genomic_DNA"/>
</dbReference>
<proteinExistence type="predicted"/>
<organism evidence="1 2">
    <name type="scientific">Cloeon dipterum</name>
    <dbReference type="NCBI Taxonomy" id="197152"/>
    <lineage>
        <taxon>Eukaryota</taxon>
        <taxon>Metazoa</taxon>
        <taxon>Ecdysozoa</taxon>
        <taxon>Arthropoda</taxon>
        <taxon>Hexapoda</taxon>
        <taxon>Insecta</taxon>
        <taxon>Pterygota</taxon>
        <taxon>Palaeoptera</taxon>
        <taxon>Ephemeroptera</taxon>
        <taxon>Pisciforma</taxon>
        <taxon>Baetidae</taxon>
        <taxon>Cloeon</taxon>
    </lineage>
</organism>
<evidence type="ECO:0000313" key="2">
    <source>
        <dbReference type="Proteomes" id="UP000494165"/>
    </source>
</evidence>
<evidence type="ECO:0000313" key="1">
    <source>
        <dbReference type="EMBL" id="CAB3362348.1"/>
    </source>
</evidence>
<dbReference type="AlphaFoldDB" id="A0A8S1BTW2"/>
<accession>A0A8S1BTW2</accession>
<keyword evidence="2" id="KW-1185">Reference proteome</keyword>
<protein>
    <submittedName>
        <fullName evidence="1">Uncharacterized protein</fullName>
    </submittedName>
</protein>
<name>A0A8S1BTW2_9INSE</name>